<evidence type="ECO:0000259" key="1">
    <source>
        <dbReference type="PROSITE" id="PS50275"/>
    </source>
</evidence>
<feature type="domain" description="SAC" evidence="1">
    <location>
        <begin position="1"/>
        <end position="23"/>
    </location>
</feature>
<name>A0A6N2MEI1_SALVM</name>
<reference evidence="2" key="1">
    <citation type="submission" date="2019-03" db="EMBL/GenBank/DDBJ databases">
        <authorList>
            <person name="Mank J."/>
            <person name="Almeida P."/>
        </authorList>
    </citation>
    <scope>NUCLEOTIDE SEQUENCE</scope>
    <source>
        <strain evidence="2">78183</strain>
    </source>
</reference>
<dbReference type="PROSITE" id="PS50275">
    <property type="entry name" value="SAC"/>
    <property type="match status" value="1"/>
</dbReference>
<organism evidence="2">
    <name type="scientific">Salix viminalis</name>
    <name type="common">Common osier</name>
    <name type="synonym">Basket willow</name>
    <dbReference type="NCBI Taxonomy" id="40686"/>
    <lineage>
        <taxon>Eukaryota</taxon>
        <taxon>Viridiplantae</taxon>
        <taxon>Streptophyta</taxon>
        <taxon>Embryophyta</taxon>
        <taxon>Tracheophyta</taxon>
        <taxon>Spermatophyta</taxon>
        <taxon>Magnoliopsida</taxon>
        <taxon>eudicotyledons</taxon>
        <taxon>Gunneridae</taxon>
        <taxon>Pentapetalae</taxon>
        <taxon>rosids</taxon>
        <taxon>fabids</taxon>
        <taxon>Malpighiales</taxon>
        <taxon>Salicaceae</taxon>
        <taxon>Saliceae</taxon>
        <taxon>Salix</taxon>
    </lineage>
</organism>
<dbReference type="EMBL" id="CAADRP010001641">
    <property type="protein sequence ID" value="VFU46429.1"/>
    <property type="molecule type" value="Genomic_DNA"/>
</dbReference>
<dbReference type="AlphaFoldDB" id="A0A6N2MEI1"/>
<sequence length="33" mass="3708">MKEQTGVVRTNCIDCLDRTNVTQIWPAIHPGNP</sequence>
<dbReference type="PANTHER" id="PTHR45662">
    <property type="entry name" value="PHOSPHATIDYLINOSITIDE PHOSPHATASE SAC1"/>
    <property type="match status" value="1"/>
</dbReference>
<protein>
    <recommendedName>
        <fullName evidence="1">SAC domain-containing protein</fullName>
    </recommendedName>
</protein>
<dbReference type="GO" id="GO:0046856">
    <property type="term" value="P:phosphatidylinositol dephosphorylation"/>
    <property type="evidence" value="ECO:0007669"/>
    <property type="project" value="TreeGrafter"/>
</dbReference>
<gene>
    <name evidence="2" type="ORF">SVIM_LOCUS294253</name>
</gene>
<dbReference type="PANTHER" id="PTHR45662:SF2">
    <property type="entry name" value="PHOSPHATIDYLINOSITOL-3-PHOSPHATASE SAC1"/>
    <property type="match status" value="1"/>
</dbReference>
<dbReference type="InterPro" id="IPR002013">
    <property type="entry name" value="SAC_dom"/>
</dbReference>
<accession>A0A6N2MEI1</accession>
<proteinExistence type="predicted"/>
<dbReference type="GO" id="GO:0005783">
    <property type="term" value="C:endoplasmic reticulum"/>
    <property type="evidence" value="ECO:0007669"/>
    <property type="project" value="TreeGrafter"/>
</dbReference>
<evidence type="ECO:0000313" key="2">
    <source>
        <dbReference type="EMBL" id="VFU46429.1"/>
    </source>
</evidence>
<dbReference type="GO" id="GO:0043812">
    <property type="term" value="F:phosphatidylinositol-4-phosphate phosphatase activity"/>
    <property type="evidence" value="ECO:0007669"/>
    <property type="project" value="TreeGrafter"/>
</dbReference>